<proteinExistence type="predicted"/>
<name>A0AAF3ELH7_9BILA</name>
<dbReference type="Proteomes" id="UP000887575">
    <property type="component" value="Unassembled WGS sequence"/>
</dbReference>
<sequence>MSLDDAFANFEIDEPEQKVNKWCLPEEYQASIHDDGWFFKDGAEKFTSDPRELDYFRAMYYLRNRDYPAAFEAIQEWRKNCHHKGFFLVQVIDSLLRVALKDPDTSKELIDALFTEFQSIVTIPGDQLQLWDSEMKICLRFSTSSQRFLQCSILLVTVSPFLPDLWLNFTKWREAIGPNLHACALTRAILLTKYQLEQGMGQGFAKKKLECDIIKWSTQLELLPEEQRQRAAEEMALSRDRQFLAKQEEADHSAKAPAHDCRNKSAVFFTDQMCVEAVESFSQRYSWMLMGCVL</sequence>
<evidence type="ECO:0000313" key="1">
    <source>
        <dbReference type="Proteomes" id="UP000887575"/>
    </source>
</evidence>
<organism evidence="1 2">
    <name type="scientific">Mesorhabditis belari</name>
    <dbReference type="NCBI Taxonomy" id="2138241"/>
    <lineage>
        <taxon>Eukaryota</taxon>
        <taxon>Metazoa</taxon>
        <taxon>Ecdysozoa</taxon>
        <taxon>Nematoda</taxon>
        <taxon>Chromadorea</taxon>
        <taxon>Rhabditida</taxon>
        <taxon>Rhabditina</taxon>
        <taxon>Rhabditomorpha</taxon>
        <taxon>Rhabditoidea</taxon>
        <taxon>Rhabditidae</taxon>
        <taxon>Mesorhabditinae</taxon>
        <taxon>Mesorhabditis</taxon>
    </lineage>
</organism>
<keyword evidence="1" id="KW-1185">Reference proteome</keyword>
<accession>A0AAF3ELH7</accession>
<reference evidence="2" key="1">
    <citation type="submission" date="2024-02" db="UniProtKB">
        <authorList>
            <consortium name="WormBaseParasite"/>
        </authorList>
    </citation>
    <scope>IDENTIFICATION</scope>
</reference>
<dbReference type="AlphaFoldDB" id="A0AAF3ELH7"/>
<dbReference type="WBParaSite" id="MBELARI_LOCUS14900">
    <property type="protein sequence ID" value="MBELARI_LOCUS14900"/>
    <property type="gene ID" value="MBELARI_LOCUS14900"/>
</dbReference>
<evidence type="ECO:0000313" key="2">
    <source>
        <dbReference type="WBParaSite" id="MBELARI_LOCUS14900"/>
    </source>
</evidence>
<protein>
    <submittedName>
        <fullName evidence="2">Uncharacterized protein</fullName>
    </submittedName>
</protein>